<keyword evidence="1" id="KW-0175">Coiled coil</keyword>
<protein>
    <submittedName>
        <fullName evidence="3">Uncharacterized protein</fullName>
    </submittedName>
</protein>
<dbReference type="AlphaFoldDB" id="V6M3F7"/>
<dbReference type="Proteomes" id="UP000018208">
    <property type="component" value="Unassembled WGS sequence"/>
</dbReference>
<proteinExistence type="predicted"/>
<evidence type="ECO:0000256" key="2">
    <source>
        <dbReference type="SAM" id="MobiDB-lite"/>
    </source>
</evidence>
<evidence type="ECO:0000313" key="5">
    <source>
        <dbReference type="Proteomes" id="UP000018208"/>
    </source>
</evidence>
<evidence type="ECO:0000256" key="1">
    <source>
        <dbReference type="SAM" id="Coils"/>
    </source>
</evidence>
<keyword evidence="5" id="KW-1185">Reference proteome</keyword>
<feature type="region of interest" description="Disordered" evidence="2">
    <location>
        <begin position="1"/>
        <end position="43"/>
    </location>
</feature>
<evidence type="ECO:0000313" key="4">
    <source>
        <dbReference type="EMBL" id="KAH0572107.1"/>
    </source>
</evidence>
<feature type="coiled-coil region" evidence="1">
    <location>
        <begin position="73"/>
        <end position="135"/>
    </location>
</feature>
<reference evidence="4" key="2">
    <citation type="submission" date="2020-12" db="EMBL/GenBank/DDBJ databases">
        <title>New Spironucleus salmonicida genome in near-complete chromosomes.</title>
        <authorList>
            <person name="Xu F."/>
            <person name="Kurt Z."/>
            <person name="Jimenez-Gonzalez A."/>
            <person name="Astvaldsson A."/>
            <person name="Andersson J.O."/>
            <person name="Svard S.G."/>
        </authorList>
    </citation>
    <scope>NUCLEOTIDE SEQUENCE</scope>
    <source>
        <strain evidence="4">ATCC 50377</strain>
    </source>
</reference>
<name>V6M3F7_9EUKA</name>
<accession>V6M3F7</accession>
<sequence length="139" mass="15419">MDHSLALTKPLAQPSPSNVSRRSLGDSRLASSQSIPAPTSTDKKEFIENIPTLTTPPAFNGSDQFLKLKILQAEAKIAELEQYKERCACLEAEKADGIQGWAVTKSECDQLKKQNKHLIDALKRVQSELEEVTKLNKNE</sequence>
<dbReference type="EMBL" id="AUWU02000006">
    <property type="protein sequence ID" value="KAH0572107.1"/>
    <property type="molecule type" value="Genomic_DNA"/>
</dbReference>
<dbReference type="EMBL" id="KI546035">
    <property type="protein sequence ID" value="EST47819.1"/>
    <property type="molecule type" value="Genomic_DNA"/>
</dbReference>
<dbReference type="VEuPathDB" id="GiardiaDB:SS50377_26314"/>
<feature type="compositionally biased region" description="Polar residues" evidence="2">
    <location>
        <begin position="29"/>
        <end position="40"/>
    </location>
</feature>
<reference evidence="3 4" key="1">
    <citation type="journal article" date="2014" name="PLoS Genet.">
        <title>The Genome of Spironucleus salmonicida Highlights a Fish Pathogen Adapted to Fluctuating Environments.</title>
        <authorList>
            <person name="Xu F."/>
            <person name="Jerlstrom-Hultqvist J."/>
            <person name="Einarsson E."/>
            <person name="Astvaldsson A."/>
            <person name="Svard S.G."/>
            <person name="Andersson J.O."/>
        </authorList>
    </citation>
    <scope>NUCLEOTIDE SEQUENCE</scope>
    <source>
        <strain evidence="4">ATCC 50377</strain>
    </source>
</reference>
<organism evidence="3">
    <name type="scientific">Spironucleus salmonicida</name>
    <dbReference type="NCBI Taxonomy" id="348837"/>
    <lineage>
        <taxon>Eukaryota</taxon>
        <taxon>Metamonada</taxon>
        <taxon>Diplomonadida</taxon>
        <taxon>Hexamitidae</taxon>
        <taxon>Hexamitinae</taxon>
        <taxon>Spironucleus</taxon>
    </lineage>
</organism>
<evidence type="ECO:0000313" key="3">
    <source>
        <dbReference type="EMBL" id="EST47819.1"/>
    </source>
</evidence>
<gene>
    <name evidence="3" type="ORF">SS50377_12221</name>
    <name evidence="4" type="ORF">SS50377_26314</name>
</gene>